<protein>
    <submittedName>
        <fullName evidence="1">Uncharacterized protein</fullName>
    </submittedName>
</protein>
<reference evidence="1" key="1">
    <citation type="submission" date="2014-09" db="EMBL/GenBank/DDBJ databases">
        <authorList>
            <person name="Magalhaes I.L.F."/>
            <person name="Oliveira U."/>
            <person name="Santos F.R."/>
            <person name="Vidigal T.H.D.A."/>
            <person name="Brescovit A.D."/>
            <person name="Santos A.J."/>
        </authorList>
    </citation>
    <scope>NUCLEOTIDE SEQUENCE</scope>
    <source>
        <tissue evidence="1">Shoot tissue taken approximately 20 cm above the soil surface</tissue>
    </source>
</reference>
<evidence type="ECO:0000313" key="1">
    <source>
        <dbReference type="EMBL" id="JAD36164.1"/>
    </source>
</evidence>
<dbReference type="EMBL" id="GBRH01261731">
    <property type="protein sequence ID" value="JAD36164.1"/>
    <property type="molecule type" value="Transcribed_RNA"/>
</dbReference>
<proteinExistence type="predicted"/>
<dbReference type="AlphaFoldDB" id="A0A0A8Z9U0"/>
<organism evidence="1">
    <name type="scientific">Arundo donax</name>
    <name type="common">Giant reed</name>
    <name type="synonym">Donax arundinaceus</name>
    <dbReference type="NCBI Taxonomy" id="35708"/>
    <lineage>
        <taxon>Eukaryota</taxon>
        <taxon>Viridiplantae</taxon>
        <taxon>Streptophyta</taxon>
        <taxon>Embryophyta</taxon>
        <taxon>Tracheophyta</taxon>
        <taxon>Spermatophyta</taxon>
        <taxon>Magnoliopsida</taxon>
        <taxon>Liliopsida</taxon>
        <taxon>Poales</taxon>
        <taxon>Poaceae</taxon>
        <taxon>PACMAD clade</taxon>
        <taxon>Arundinoideae</taxon>
        <taxon>Arundineae</taxon>
        <taxon>Arundo</taxon>
    </lineage>
</organism>
<accession>A0A0A8Z9U0</accession>
<name>A0A0A8Z9U0_ARUDO</name>
<sequence length="30" mass="3813">MIPTGCSPPWCCYRSGLRRWHRWRRRHRTT</sequence>
<reference evidence="1" key="2">
    <citation type="journal article" date="2015" name="Data Brief">
        <title>Shoot transcriptome of the giant reed, Arundo donax.</title>
        <authorList>
            <person name="Barrero R.A."/>
            <person name="Guerrero F.D."/>
            <person name="Moolhuijzen P."/>
            <person name="Goolsby J.A."/>
            <person name="Tidwell J."/>
            <person name="Bellgard S.E."/>
            <person name="Bellgard M.I."/>
        </authorList>
    </citation>
    <scope>NUCLEOTIDE SEQUENCE</scope>
    <source>
        <tissue evidence="1">Shoot tissue taken approximately 20 cm above the soil surface</tissue>
    </source>
</reference>